<evidence type="ECO:0000313" key="11">
    <source>
        <dbReference type="EMBL" id="QPK84065.1"/>
    </source>
</evidence>
<evidence type="ECO:0000256" key="3">
    <source>
        <dbReference type="ARBA" id="ARBA00022448"/>
    </source>
</evidence>
<keyword evidence="7 8" id="KW-0472">Membrane</keyword>
<evidence type="ECO:0000313" key="12">
    <source>
        <dbReference type="Proteomes" id="UP000594586"/>
    </source>
</evidence>
<comment type="subcellular location">
    <subcellularLocation>
        <location evidence="1">Membrane</location>
        <topology evidence="1">Multi-pass membrane protein</topology>
    </subcellularLocation>
</comment>
<gene>
    <name evidence="11" type="ORF">G7Y29_04610</name>
</gene>
<feature type="transmembrane region" description="Helical" evidence="8">
    <location>
        <begin position="151"/>
        <end position="173"/>
    </location>
</feature>
<dbReference type="Proteomes" id="UP000594586">
    <property type="component" value="Chromosome"/>
</dbReference>
<dbReference type="GO" id="GO:0005886">
    <property type="term" value="C:plasma membrane"/>
    <property type="evidence" value="ECO:0007669"/>
    <property type="project" value="TreeGrafter"/>
</dbReference>
<feature type="transmembrane region" description="Helical" evidence="8">
    <location>
        <begin position="49"/>
        <end position="67"/>
    </location>
</feature>
<evidence type="ECO:0000256" key="4">
    <source>
        <dbReference type="ARBA" id="ARBA00022692"/>
    </source>
</evidence>
<dbReference type="AlphaFoldDB" id="A0A7T0KNS0"/>
<dbReference type="Pfam" id="PF01545">
    <property type="entry name" value="Cation_efflux"/>
    <property type="match status" value="1"/>
</dbReference>
<evidence type="ECO:0000256" key="6">
    <source>
        <dbReference type="ARBA" id="ARBA00023065"/>
    </source>
</evidence>
<dbReference type="Pfam" id="PF16916">
    <property type="entry name" value="ZT_dimer"/>
    <property type="match status" value="1"/>
</dbReference>
<dbReference type="InterPro" id="IPR050681">
    <property type="entry name" value="CDF/SLC30A"/>
</dbReference>
<dbReference type="KEGG" id="cqn:G7Y29_04610"/>
<keyword evidence="5 8" id="KW-1133">Transmembrane helix</keyword>
<organism evidence="11 12">
    <name type="scientific">Corynebacterium qintianiae</name>
    <dbReference type="NCBI Taxonomy" id="2709392"/>
    <lineage>
        <taxon>Bacteria</taxon>
        <taxon>Bacillati</taxon>
        <taxon>Actinomycetota</taxon>
        <taxon>Actinomycetes</taxon>
        <taxon>Mycobacteriales</taxon>
        <taxon>Corynebacteriaceae</taxon>
        <taxon>Corynebacterium</taxon>
    </lineage>
</organism>
<dbReference type="InterPro" id="IPR002524">
    <property type="entry name" value="Cation_efflux"/>
</dbReference>
<dbReference type="InterPro" id="IPR027470">
    <property type="entry name" value="Cation_efflux_CTD"/>
</dbReference>
<dbReference type="PANTHER" id="PTHR11562">
    <property type="entry name" value="CATION EFFLUX PROTEIN/ ZINC TRANSPORTER"/>
    <property type="match status" value="1"/>
</dbReference>
<feature type="transmembrane region" description="Helical" evidence="8">
    <location>
        <begin position="121"/>
        <end position="139"/>
    </location>
</feature>
<keyword evidence="6" id="KW-0406">Ion transport</keyword>
<dbReference type="EMBL" id="CP064955">
    <property type="protein sequence ID" value="QPK84065.1"/>
    <property type="molecule type" value="Genomic_DNA"/>
</dbReference>
<proteinExistence type="inferred from homology"/>
<dbReference type="GO" id="GO:0005385">
    <property type="term" value="F:zinc ion transmembrane transporter activity"/>
    <property type="evidence" value="ECO:0007669"/>
    <property type="project" value="TreeGrafter"/>
</dbReference>
<evidence type="ECO:0000256" key="8">
    <source>
        <dbReference type="SAM" id="Phobius"/>
    </source>
</evidence>
<keyword evidence="4 8" id="KW-0812">Transmembrane</keyword>
<evidence type="ECO:0000259" key="10">
    <source>
        <dbReference type="Pfam" id="PF16916"/>
    </source>
</evidence>
<dbReference type="RefSeq" id="WP_165005002.1">
    <property type="nucleotide sequence ID" value="NZ_CP064955.1"/>
</dbReference>
<protein>
    <submittedName>
        <fullName evidence="11">Cation transporter</fullName>
    </submittedName>
</protein>
<feature type="transmembrane region" description="Helical" evidence="8">
    <location>
        <begin position="179"/>
        <end position="197"/>
    </location>
</feature>
<keyword evidence="3" id="KW-0813">Transport</keyword>
<evidence type="ECO:0000256" key="1">
    <source>
        <dbReference type="ARBA" id="ARBA00004141"/>
    </source>
</evidence>
<dbReference type="Gene3D" id="1.20.1510.10">
    <property type="entry name" value="Cation efflux protein transmembrane domain"/>
    <property type="match status" value="1"/>
</dbReference>
<evidence type="ECO:0000256" key="7">
    <source>
        <dbReference type="ARBA" id="ARBA00023136"/>
    </source>
</evidence>
<dbReference type="InterPro" id="IPR027469">
    <property type="entry name" value="Cation_efflux_TMD_sf"/>
</dbReference>
<dbReference type="SUPFAM" id="SSF161111">
    <property type="entry name" value="Cation efflux protein transmembrane domain-like"/>
    <property type="match status" value="1"/>
</dbReference>
<feature type="transmembrane region" description="Helical" evidence="8">
    <location>
        <begin position="79"/>
        <end position="101"/>
    </location>
</feature>
<feature type="transmembrane region" description="Helical" evidence="8">
    <location>
        <begin position="12"/>
        <end position="37"/>
    </location>
</feature>
<dbReference type="PANTHER" id="PTHR11562:SF17">
    <property type="entry name" value="RE54080P-RELATED"/>
    <property type="match status" value="1"/>
</dbReference>
<reference evidence="11 12" key="1">
    <citation type="submission" date="2020-11" db="EMBL/GenBank/DDBJ databases">
        <title>Corynebacterium sp. MC1420.</title>
        <authorList>
            <person name="Zhou J."/>
        </authorList>
    </citation>
    <scope>NUCLEOTIDE SEQUENCE [LARGE SCALE GENOMIC DNA]</scope>
    <source>
        <strain evidence="11 12">MC1420</strain>
    </source>
</reference>
<evidence type="ECO:0000256" key="2">
    <source>
        <dbReference type="ARBA" id="ARBA00008873"/>
    </source>
</evidence>
<feature type="domain" description="Cation efflux protein transmembrane" evidence="9">
    <location>
        <begin position="18"/>
        <end position="208"/>
    </location>
</feature>
<evidence type="ECO:0000259" key="9">
    <source>
        <dbReference type="Pfam" id="PF01545"/>
    </source>
</evidence>
<comment type="similarity">
    <text evidence="2">Belongs to the cation diffusion facilitator (CDF) transporter (TC 2.A.4) family. SLC30A subfamily.</text>
</comment>
<sequence length="295" mass="30693">MSHSHGHSHGGAPLITLLTSLVITVTVFLVELVGSFLSGSVALAADAMHMLSDSAGLIVAVIGVLIGRRAATRTATFGYARAEVFAALLNAAAVLVVTGWIVFEAVSRLQEPAQIETDTMMAVALTGLVANAVSAFILNRQRGASITVEGAFLHVIVDLFASVAVLVAGAVIVLTGFHAADVVASLIIASVVVPRAWQLARQSVRVLLEQAPRGFDADAVAAALRGIDGVADVHDAHVWSLDGTFVVATAHLVSDGSVKNGPLLDAAQQRLTDLGVDHPTVQIERPEHAEHEHVC</sequence>
<dbReference type="NCBIfam" id="TIGR01297">
    <property type="entry name" value="CDF"/>
    <property type="match status" value="1"/>
</dbReference>
<evidence type="ECO:0000256" key="5">
    <source>
        <dbReference type="ARBA" id="ARBA00022989"/>
    </source>
</evidence>
<feature type="domain" description="Cation efflux protein cytoplasmic" evidence="10">
    <location>
        <begin position="213"/>
        <end position="284"/>
    </location>
</feature>
<name>A0A7T0KNS0_9CORY</name>
<keyword evidence="12" id="KW-1185">Reference proteome</keyword>
<dbReference type="InterPro" id="IPR058533">
    <property type="entry name" value="Cation_efflux_TM"/>
</dbReference>
<accession>A0A7T0KNS0</accession>